<sequence length="155" mass="16787">MHRLVVSAIATALLALTLAACGGEDVERSNDYVRAVNAAQTSFAQTFDRLQSQITTSSTPAQDSATLGRFRAAIDDVVADLRRVDPPDSVRQQHEQLVAAIRSYGTTVTKARAAFRSKDATEILAARTQLSTDVARTSVRINQTIDAINRTLRGE</sequence>
<proteinExistence type="predicted"/>
<evidence type="ECO:0000313" key="3">
    <source>
        <dbReference type="Proteomes" id="UP000240739"/>
    </source>
</evidence>
<keyword evidence="3" id="KW-1185">Reference proteome</keyword>
<name>A0A2T4UH10_9ACTN</name>
<keyword evidence="1" id="KW-0732">Signal</keyword>
<dbReference type="EMBL" id="PYYB01000001">
    <property type="protein sequence ID" value="PTL58489.1"/>
    <property type="molecule type" value="Genomic_DNA"/>
</dbReference>
<dbReference type="Proteomes" id="UP000240739">
    <property type="component" value="Unassembled WGS sequence"/>
</dbReference>
<feature type="signal peptide" evidence="1">
    <location>
        <begin position="1"/>
        <end position="22"/>
    </location>
</feature>
<dbReference type="OrthoDB" id="5244370at2"/>
<comment type="caution">
    <text evidence="2">The sequence shown here is derived from an EMBL/GenBank/DDBJ whole genome shotgun (WGS) entry which is preliminary data.</text>
</comment>
<evidence type="ECO:0008006" key="4">
    <source>
        <dbReference type="Google" id="ProtNLM"/>
    </source>
</evidence>
<evidence type="ECO:0000256" key="1">
    <source>
        <dbReference type="SAM" id="SignalP"/>
    </source>
</evidence>
<organism evidence="2 3">
    <name type="scientific">Paraconexibacter algicola</name>
    <dbReference type="NCBI Taxonomy" id="2133960"/>
    <lineage>
        <taxon>Bacteria</taxon>
        <taxon>Bacillati</taxon>
        <taxon>Actinomycetota</taxon>
        <taxon>Thermoleophilia</taxon>
        <taxon>Solirubrobacterales</taxon>
        <taxon>Paraconexibacteraceae</taxon>
        <taxon>Paraconexibacter</taxon>
    </lineage>
</organism>
<accession>A0A2T4UH10</accession>
<gene>
    <name evidence="2" type="ORF">C7Y72_01875</name>
</gene>
<feature type="chain" id="PRO_5015549012" description="Lipoprotein" evidence="1">
    <location>
        <begin position="23"/>
        <end position="155"/>
    </location>
</feature>
<protein>
    <recommendedName>
        <fullName evidence="4">Lipoprotein</fullName>
    </recommendedName>
</protein>
<dbReference type="PROSITE" id="PS51257">
    <property type="entry name" value="PROKAR_LIPOPROTEIN"/>
    <property type="match status" value="1"/>
</dbReference>
<evidence type="ECO:0000313" key="2">
    <source>
        <dbReference type="EMBL" id="PTL58489.1"/>
    </source>
</evidence>
<dbReference type="RefSeq" id="WP_107566927.1">
    <property type="nucleotide sequence ID" value="NZ_PYYB01000001.1"/>
</dbReference>
<reference evidence="2 3" key="1">
    <citation type="submission" date="2018-03" db="EMBL/GenBank/DDBJ databases">
        <title>Aquarubrobacter algicola gen. nov., sp. nov., a novel actinobacterium isolated from shallow eutrophic lake during the end of cyanobacterial harmful algal blooms.</title>
        <authorList>
            <person name="Chun S.J."/>
        </authorList>
    </citation>
    <scope>NUCLEOTIDE SEQUENCE [LARGE SCALE GENOMIC DNA]</scope>
    <source>
        <strain evidence="2 3">Seoho-28</strain>
    </source>
</reference>
<dbReference type="AlphaFoldDB" id="A0A2T4UH10"/>